<feature type="compositionally biased region" description="Low complexity" evidence="1">
    <location>
        <begin position="340"/>
        <end position="362"/>
    </location>
</feature>
<dbReference type="InterPro" id="IPR021136">
    <property type="entry name" value="Flagellar_hook_control-like_C"/>
</dbReference>
<feature type="compositionally biased region" description="Polar residues" evidence="1">
    <location>
        <begin position="16"/>
        <end position="42"/>
    </location>
</feature>
<proteinExistence type="predicted"/>
<feature type="compositionally biased region" description="Low complexity" evidence="1">
    <location>
        <begin position="160"/>
        <end position="171"/>
    </location>
</feature>
<keyword evidence="3" id="KW-0282">Flagellum</keyword>
<sequence>MSVDILLGQAGRMASPTRSLAPQQSNGQGKANVDGQENSEPSQLFGALLEKPHGKPVAKGDDADTALSDEQDEQKADASTQGTNWAVTQNVLSLAANMPNLNGESHNSATENLAKKAGIAALAQSDDMNPNAVEGEGAEVGADTVSDMRRKAEAAQNLQPGVSGKPSSKSGEAVSGDTNGAQSDKPTENADANLTDLLKAEKPAGNQPANSSNADRGVFQPLQAAGKSAAPVDGKVATATPQAVRVADVQVVSERSFGSVKTLQIRLDPVDLGQVTARIRVVPDGVEVHLVADKAQAAEALSADRSIIEKALKSAGIADDARISVTVTDRTAASAVQHTAAGQGAGQQQAGAQQQSSGQQQAFNMQGGFDGRNGAQSQAQAQFASGEGRQNGDSSQTGQDRSGKQTGSETAARDTVAGTAGRSRGLVV</sequence>
<feature type="compositionally biased region" description="Acidic residues" evidence="1">
    <location>
        <begin position="63"/>
        <end position="72"/>
    </location>
</feature>
<feature type="region of interest" description="Disordered" evidence="1">
    <location>
        <begin position="1"/>
        <end position="84"/>
    </location>
</feature>
<dbReference type="AlphaFoldDB" id="A0A2P9HJ19"/>
<feature type="compositionally biased region" description="Basic and acidic residues" evidence="1">
    <location>
        <begin position="50"/>
        <end position="62"/>
    </location>
</feature>
<dbReference type="Pfam" id="PF02120">
    <property type="entry name" value="Flg_hook"/>
    <property type="match status" value="1"/>
</dbReference>
<keyword evidence="3" id="KW-0969">Cilium</keyword>
<gene>
    <name evidence="3" type="ORF">OHAE_4004</name>
</gene>
<keyword evidence="3" id="KW-0966">Cell projection</keyword>
<evidence type="ECO:0000256" key="1">
    <source>
        <dbReference type="SAM" id="MobiDB-lite"/>
    </source>
</evidence>
<feature type="domain" description="Flagellar hook-length control protein-like C-terminal" evidence="2">
    <location>
        <begin position="259"/>
        <end position="328"/>
    </location>
</feature>
<protein>
    <submittedName>
        <fullName evidence="3">Flagellar hook-length control protein FliK</fullName>
    </submittedName>
</protein>
<dbReference type="Gene3D" id="3.30.750.140">
    <property type="match status" value="1"/>
</dbReference>
<evidence type="ECO:0000313" key="4">
    <source>
        <dbReference type="Proteomes" id="UP000246073"/>
    </source>
</evidence>
<feature type="compositionally biased region" description="Polar residues" evidence="1">
    <location>
        <begin position="391"/>
        <end position="409"/>
    </location>
</feature>
<feature type="region of interest" description="Disordered" evidence="1">
    <location>
        <begin position="338"/>
        <end position="428"/>
    </location>
</feature>
<dbReference type="Proteomes" id="UP000246073">
    <property type="component" value="Unassembled WGS sequence"/>
</dbReference>
<name>A0A2P9HJ19_9HYPH</name>
<feature type="compositionally biased region" description="Low complexity" evidence="1">
    <location>
        <begin position="375"/>
        <end position="385"/>
    </location>
</feature>
<dbReference type="InterPro" id="IPR038610">
    <property type="entry name" value="FliK-like_C_sf"/>
</dbReference>
<reference evidence="4" key="1">
    <citation type="submission" date="2017-12" db="EMBL/GenBank/DDBJ databases">
        <authorList>
            <person name="Diaz M."/>
        </authorList>
    </citation>
    <scope>NUCLEOTIDE SEQUENCE [LARGE SCALE GENOMIC DNA]</scope>
    <source>
        <strain evidence="4">FI11154</strain>
    </source>
</reference>
<evidence type="ECO:0000313" key="3">
    <source>
        <dbReference type="EMBL" id="SPL64072.1"/>
    </source>
</evidence>
<evidence type="ECO:0000259" key="2">
    <source>
        <dbReference type="Pfam" id="PF02120"/>
    </source>
</evidence>
<accession>A0A2P9HJ19</accession>
<feature type="region of interest" description="Disordered" evidence="1">
    <location>
        <begin position="151"/>
        <end position="189"/>
    </location>
</feature>
<organism evidence="3 4">
    <name type="scientific">Ochrobactrum soli</name>
    <dbReference type="NCBI Taxonomy" id="2448455"/>
    <lineage>
        <taxon>Bacteria</taxon>
        <taxon>Pseudomonadati</taxon>
        <taxon>Pseudomonadota</taxon>
        <taxon>Alphaproteobacteria</taxon>
        <taxon>Hyphomicrobiales</taxon>
        <taxon>Brucellaceae</taxon>
        <taxon>Brucella/Ochrobactrum group</taxon>
        <taxon>Ochrobactrum</taxon>
    </lineage>
</organism>
<dbReference type="RefSeq" id="WP_124915238.1">
    <property type="nucleotide sequence ID" value="NZ_OOFM01000004.1"/>
</dbReference>
<dbReference type="EMBL" id="OOFM01000004">
    <property type="protein sequence ID" value="SPL64072.1"/>
    <property type="molecule type" value="Genomic_DNA"/>
</dbReference>